<evidence type="ECO:0000313" key="16">
    <source>
        <dbReference type="EMBL" id="GGN42368.1"/>
    </source>
</evidence>
<keyword evidence="13" id="KW-0732">Signal</keyword>
<dbReference type="Proteomes" id="UP000605099">
    <property type="component" value="Unassembled WGS sequence"/>
</dbReference>
<evidence type="ECO:0000259" key="15">
    <source>
        <dbReference type="Pfam" id="PF07715"/>
    </source>
</evidence>
<dbReference type="Pfam" id="PF00593">
    <property type="entry name" value="TonB_dep_Rec_b-barrel"/>
    <property type="match status" value="1"/>
</dbReference>
<keyword evidence="17" id="KW-1185">Reference proteome</keyword>
<feature type="domain" description="TonB-dependent receptor plug" evidence="15">
    <location>
        <begin position="53"/>
        <end position="158"/>
    </location>
</feature>
<evidence type="ECO:0000256" key="1">
    <source>
        <dbReference type="ARBA" id="ARBA00004571"/>
    </source>
</evidence>
<keyword evidence="3 11" id="KW-1134">Transmembrane beta strand</keyword>
<dbReference type="EMBL" id="BMLK01000002">
    <property type="protein sequence ID" value="GGN42368.1"/>
    <property type="molecule type" value="Genomic_DNA"/>
</dbReference>
<comment type="similarity">
    <text evidence="11 12">Belongs to the TonB-dependent receptor family.</text>
</comment>
<reference evidence="17" key="1">
    <citation type="journal article" date="2019" name="Int. J. Syst. Evol. Microbiol.">
        <title>The Global Catalogue of Microorganisms (GCM) 10K type strain sequencing project: providing services to taxonomists for standard genome sequencing and annotation.</title>
        <authorList>
            <consortium name="The Broad Institute Genomics Platform"/>
            <consortium name="The Broad Institute Genome Sequencing Center for Infectious Disease"/>
            <person name="Wu L."/>
            <person name="Ma J."/>
        </authorList>
    </citation>
    <scope>NUCLEOTIDE SEQUENCE [LARGE SCALE GENOMIC DNA]</scope>
    <source>
        <strain evidence="17">CGMCC 1.6784</strain>
    </source>
</reference>
<dbReference type="PANTHER" id="PTHR32552:SF81">
    <property type="entry name" value="TONB-DEPENDENT OUTER MEMBRANE RECEPTOR"/>
    <property type="match status" value="1"/>
</dbReference>
<feature type="domain" description="TonB-dependent receptor-like beta-barrel" evidence="14">
    <location>
        <begin position="285"/>
        <end position="754"/>
    </location>
</feature>
<keyword evidence="8 12" id="KW-0798">TonB box</keyword>
<name>A0ABQ2JCS1_9SPHN</name>
<dbReference type="InterPro" id="IPR012910">
    <property type="entry name" value="Plug_dom"/>
</dbReference>
<dbReference type="Gene3D" id="2.40.170.20">
    <property type="entry name" value="TonB-dependent receptor, beta-barrel domain"/>
    <property type="match status" value="2"/>
</dbReference>
<evidence type="ECO:0000256" key="4">
    <source>
        <dbReference type="ARBA" id="ARBA00022496"/>
    </source>
</evidence>
<dbReference type="PROSITE" id="PS52016">
    <property type="entry name" value="TONB_DEPENDENT_REC_3"/>
    <property type="match status" value="1"/>
</dbReference>
<evidence type="ECO:0000256" key="7">
    <source>
        <dbReference type="ARBA" id="ARBA00023065"/>
    </source>
</evidence>
<sequence length="789" mass="85174">MHSSIAKFSTSSLALAAALLATPVFAQDTNVADQADSSNEIVVTAQRREELSRDVPISVTSLGGDQLAAANVKQLSDTAKLTPGLRFDSQGPAVQPTIRGVGTAITTSGGGPNVGIYVDGFFQANTYLSDFDLLNVRSIQVLKGPQGTLFGRNTTGGAIIVTTAEPSTITSGEAKVSYGRFNSLKAQAYATFGISDRVALDIEGLYRRGDGYFTDISDGNDEIGQYENWSVRMGLKADLTDDVSLLLRWIHAETDDPTTQLVNAYVDKSGQAGFLDKVSAAGQSIYGQAASQGLPLVAMFPNGSPTAPYYSAIPGTYATEPGDVLLNKPLSFRTNSDALQATIKADLGFADFTSYTQYRKDLSPYYGDLDASAVPIFNIYVGVNDETWSQEFLFNSKPGGPLQWTAGLNYFQIRDTWDIGASFGGADFAPFGGSSTTTKSYAAFLDATYEINDRFFVTVGGRYSHDVVADGYFTANFTTPLTGYTGPDGQNVPFTGSPGDRIAVDTLKNDSFTPRVVLRYKPSEDSSVYASYTKGYKAGILNVGGYSQQPVKPEKISAFEVGYKFDNRVFQVDLAGFYYDYKNLQVSSYQDGAAQIRNAASSEIYGAEAQLRYKVTSDFTINGGVAWTHARYKSFENAPYYSYCDPAAAADFTNPLNCAFSGTQSPGGIVQASTDASGFKMQRAPEFTGNIGASYGLDLGGGRLMLSGNLYYTSSFYFDPEQQFKQKGYEVLSLRAQWTDPTETYTVAAFGDNVTNSRYQTQVLFNTLGTGSVWNSPTTYGVEVGVKFR</sequence>
<comment type="caution">
    <text evidence="16">The sequence shown here is derived from an EMBL/GenBank/DDBJ whole genome shotgun (WGS) entry which is preliminary data.</text>
</comment>
<evidence type="ECO:0000256" key="8">
    <source>
        <dbReference type="ARBA" id="ARBA00023077"/>
    </source>
</evidence>
<dbReference type="InterPro" id="IPR039426">
    <property type="entry name" value="TonB-dep_rcpt-like"/>
</dbReference>
<gene>
    <name evidence="16" type="ORF">GCM10011349_05340</name>
</gene>
<evidence type="ECO:0000313" key="17">
    <source>
        <dbReference type="Proteomes" id="UP000605099"/>
    </source>
</evidence>
<evidence type="ECO:0000256" key="3">
    <source>
        <dbReference type="ARBA" id="ARBA00022452"/>
    </source>
</evidence>
<evidence type="ECO:0000256" key="2">
    <source>
        <dbReference type="ARBA" id="ARBA00022448"/>
    </source>
</evidence>
<feature type="chain" id="PRO_5045747345" evidence="13">
    <location>
        <begin position="27"/>
        <end position="789"/>
    </location>
</feature>
<keyword evidence="16" id="KW-0675">Receptor</keyword>
<dbReference type="InterPro" id="IPR000531">
    <property type="entry name" value="Beta-barrel_TonB"/>
</dbReference>
<feature type="signal peptide" evidence="13">
    <location>
        <begin position="1"/>
        <end position="26"/>
    </location>
</feature>
<dbReference type="InterPro" id="IPR036942">
    <property type="entry name" value="Beta-barrel_TonB_sf"/>
</dbReference>
<evidence type="ECO:0000256" key="10">
    <source>
        <dbReference type="ARBA" id="ARBA00023237"/>
    </source>
</evidence>
<organism evidence="16 17">
    <name type="scientific">Novosphingobium indicum</name>
    <dbReference type="NCBI Taxonomy" id="462949"/>
    <lineage>
        <taxon>Bacteria</taxon>
        <taxon>Pseudomonadati</taxon>
        <taxon>Pseudomonadota</taxon>
        <taxon>Alphaproteobacteria</taxon>
        <taxon>Sphingomonadales</taxon>
        <taxon>Sphingomonadaceae</taxon>
        <taxon>Novosphingobium</taxon>
    </lineage>
</organism>
<keyword evidence="2 11" id="KW-0813">Transport</keyword>
<keyword evidence="7" id="KW-0406">Ion transport</keyword>
<comment type="subcellular location">
    <subcellularLocation>
        <location evidence="1 11">Cell outer membrane</location>
        <topology evidence="1 11">Multi-pass membrane protein</topology>
    </subcellularLocation>
</comment>
<keyword evidence="5 11" id="KW-0812">Transmembrane</keyword>
<keyword evidence="10 11" id="KW-0998">Cell outer membrane</keyword>
<dbReference type="PANTHER" id="PTHR32552">
    <property type="entry name" value="FERRICHROME IRON RECEPTOR-RELATED"/>
    <property type="match status" value="1"/>
</dbReference>
<keyword evidence="9 11" id="KW-0472">Membrane</keyword>
<evidence type="ECO:0000259" key="14">
    <source>
        <dbReference type="Pfam" id="PF00593"/>
    </source>
</evidence>
<evidence type="ECO:0000256" key="13">
    <source>
        <dbReference type="SAM" id="SignalP"/>
    </source>
</evidence>
<dbReference type="RefSeq" id="WP_188817990.1">
    <property type="nucleotide sequence ID" value="NZ_BMLK01000002.1"/>
</dbReference>
<keyword evidence="6" id="KW-0408">Iron</keyword>
<evidence type="ECO:0000256" key="6">
    <source>
        <dbReference type="ARBA" id="ARBA00023004"/>
    </source>
</evidence>
<protein>
    <submittedName>
        <fullName evidence="16">TonB-dependent receptor</fullName>
    </submittedName>
</protein>
<evidence type="ECO:0000256" key="5">
    <source>
        <dbReference type="ARBA" id="ARBA00022692"/>
    </source>
</evidence>
<evidence type="ECO:0000256" key="9">
    <source>
        <dbReference type="ARBA" id="ARBA00023136"/>
    </source>
</evidence>
<dbReference type="Pfam" id="PF07715">
    <property type="entry name" value="Plug"/>
    <property type="match status" value="1"/>
</dbReference>
<proteinExistence type="inferred from homology"/>
<accession>A0ABQ2JCS1</accession>
<evidence type="ECO:0000256" key="12">
    <source>
        <dbReference type="RuleBase" id="RU003357"/>
    </source>
</evidence>
<evidence type="ECO:0000256" key="11">
    <source>
        <dbReference type="PROSITE-ProRule" id="PRU01360"/>
    </source>
</evidence>
<keyword evidence="4" id="KW-0410">Iron transport</keyword>
<dbReference type="SUPFAM" id="SSF56935">
    <property type="entry name" value="Porins"/>
    <property type="match status" value="1"/>
</dbReference>